<sequence>MGFLNNTLCMFGQLTCEMKQDLTSQIKQPEAIYVAAAFLLLVVFNIFLSDVLHDKVHRTGTELAKQVYELNLDPIASQDIIATLVKSQGFAMSASDVPHNFANFINLEQEVFSYKTVNLRLFHWPSWLVESHLFLFLNLILLGTGYWGFRWWKKMFKQLAVVEKPVIKPFEPLGTQLAAKKIAPPKPLGHQDLNILYGVPTNYNHLFALFFWKNPFPANLDVDNYFKLVIAKGFGELVNRSVKLLPSGGVAVTLNSVPATEVDKYTKRLHQVIYQACLNYRSDLSRSDIKIGVCNYRTGADQAVVYQLTKSALALAKQSAWQHIHRLPFGHTQSSMLADSKEHLFEYIKKKHFMLFFQPLFDLQTGDILQHEALIRIRHKSLGLLAARHFIPHMSSKKDVLLLDQTVISQVKKMLKNETGPLTVSINLHAMNWFNDEFWIWFKQQMVDFNSAEKLQFELSEDDYLKQHKKLSDQFECLEKLSAGIVIDNVRTAEHLATYKNIKNVCSIKLAFELIHNIDTNTQQQKMVKQIINKGTELNFPVYAVGVETQNELATLKNLGVIAAQGFYFAEPLQKLADITPYS</sequence>
<dbReference type="EMBL" id="QYSE01000005">
    <property type="protein sequence ID" value="RJF33718.1"/>
    <property type="molecule type" value="Genomic_DNA"/>
</dbReference>
<dbReference type="Pfam" id="PF00563">
    <property type="entry name" value="EAL"/>
    <property type="match status" value="1"/>
</dbReference>
<comment type="caution">
    <text evidence="3">The sequence shown here is derived from an EMBL/GenBank/DDBJ whole genome shotgun (WGS) entry which is preliminary data.</text>
</comment>
<proteinExistence type="predicted"/>
<dbReference type="PROSITE" id="PS50883">
    <property type="entry name" value="EAL"/>
    <property type="match status" value="1"/>
</dbReference>
<dbReference type="PANTHER" id="PTHR33121">
    <property type="entry name" value="CYCLIC DI-GMP PHOSPHODIESTERASE PDEF"/>
    <property type="match status" value="1"/>
</dbReference>
<feature type="transmembrane region" description="Helical" evidence="1">
    <location>
        <begin position="31"/>
        <end position="48"/>
    </location>
</feature>
<feature type="domain" description="EAL" evidence="2">
    <location>
        <begin position="337"/>
        <end position="583"/>
    </location>
</feature>
<dbReference type="Gene3D" id="3.20.20.450">
    <property type="entry name" value="EAL domain"/>
    <property type="match status" value="1"/>
</dbReference>
<evidence type="ECO:0000313" key="3">
    <source>
        <dbReference type="EMBL" id="RJF33718.1"/>
    </source>
</evidence>
<dbReference type="InterPro" id="IPR050706">
    <property type="entry name" value="Cyclic-di-GMP_PDE-like"/>
</dbReference>
<gene>
    <name evidence="3" type="ORF">D4741_17370</name>
</gene>
<dbReference type="CDD" id="cd01948">
    <property type="entry name" value="EAL"/>
    <property type="match status" value="1"/>
</dbReference>
<dbReference type="Proteomes" id="UP000265938">
    <property type="component" value="Unassembled WGS sequence"/>
</dbReference>
<dbReference type="SUPFAM" id="SSF141868">
    <property type="entry name" value="EAL domain-like"/>
    <property type="match status" value="1"/>
</dbReference>
<evidence type="ECO:0000259" key="2">
    <source>
        <dbReference type="PROSITE" id="PS50883"/>
    </source>
</evidence>
<dbReference type="SMART" id="SM00052">
    <property type="entry name" value="EAL"/>
    <property type="match status" value="1"/>
</dbReference>
<feature type="transmembrane region" description="Helical" evidence="1">
    <location>
        <begin position="131"/>
        <end position="149"/>
    </location>
</feature>
<keyword evidence="1" id="KW-0812">Transmembrane</keyword>
<organism evidence="3 4">
    <name type="scientific">Pseudoalteromonas gelatinilytica</name>
    <dbReference type="NCBI Taxonomy" id="1703256"/>
    <lineage>
        <taxon>Bacteria</taxon>
        <taxon>Pseudomonadati</taxon>
        <taxon>Pseudomonadota</taxon>
        <taxon>Gammaproteobacteria</taxon>
        <taxon>Alteromonadales</taxon>
        <taxon>Pseudoalteromonadaceae</taxon>
        <taxon>Pseudoalteromonas</taxon>
    </lineage>
</organism>
<dbReference type="PANTHER" id="PTHR33121:SF32">
    <property type="entry name" value="RNASE E SPECIFICITY FACTOR CSRD"/>
    <property type="match status" value="1"/>
</dbReference>
<name>A0A3A3EY17_9GAMM</name>
<evidence type="ECO:0000256" key="1">
    <source>
        <dbReference type="SAM" id="Phobius"/>
    </source>
</evidence>
<reference evidence="3 4" key="1">
    <citation type="submission" date="2018-09" db="EMBL/GenBank/DDBJ databases">
        <title>Identification of marine bacteria producing industrial enzymes.</title>
        <authorList>
            <person name="Cheng T.H."/>
            <person name="Saidin J."/>
            <person name="Muhd D.D."/>
            <person name="Isa M.N.M."/>
            <person name="Bakar M.F.A."/>
            <person name="Ismail N."/>
        </authorList>
    </citation>
    <scope>NUCLEOTIDE SEQUENCE [LARGE SCALE GENOMIC DNA]</scope>
    <source>
        <strain evidence="3 4">MNAD 1.6</strain>
    </source>
</reference>
<keyword evidence="1" id="KW-0472">Membrane</keyword>
<accession>A0A3A3EY17</accession>
<dbReference type="AlphaFoldDB" id="A0A3A3EY17"/>
<dbReference type="InterPro" id="IPR035919">
    <property type="entry name" value="EAL_sf"/>
</dbReference>
<dbReference type="GO" id="GO:0071111">
    <property type="term" value="F:cyclic-guanylate-specific phosphodiesterase activity"/>
    <property type="evidence" value="ECO:0007669"/>
    <property type="project" value="InterPro"/>
</dbReference>
<evidence type="ECO:0000313" key="4">
    <source>
        <dbReference type="Proteomes" id="UP000265938"/>
    </source>
</evidence>
<protein>
    <submittedName>
        <fullName evidence="3">EAL domain-containing protein</fullName>
    </submittedName>
</protein>
<dbReference type="InterPro" id="IPR001633">
    <property type="entry name" value="EAL_dom"/>
</dbReference>
<keyword evidence="1" id="KW-1133">Transmembrane helix</keyword>